<sequence length="230" mass="25946">MLLVGHLATDLKCPELERRLQRNKERAKRKSLSRSRKRTINTRLNDLNDFPPLPAPATADTAVRGVSPGPVKTVSFKAPPRGNQPDIGATKNDRVKSKKKKATSAELRQRIQDLQRELDCLKLELRDNEEAEKEEACQRQRQAEEQRRRRQTLLAQRRNQSQSPASIRLPTPVTQATPDASGIKSEIEEIVIKTLRTQLPTLMAEYCQLTQLTPPTGRASTASSIQHGFE</sequence>
<protein>
    <submittedName>
        <fullName evidence="2">Uncharacterized protein</fullName>
    </submittedName>
</protein>
<gene>
    <name evidence="2" type="ORF">HPB48_025710</name>
</gene>
<keyword evidence="3" id="KW-1185">Reference proteome</keyword>
<reference evidence="2 3" key="1">
    <citation type="journal article" date="2020" name="Cell">
        <title>Large-Scale Comparative Analyses of Tick Genomes Elucidate Their Genetic Diversity and Vector Capacities.</title>
        <authorList>
            <consortium name="Tick Genome and Microbiome Consortium (TIGMIC)"/>
            <person name="Jia N."/>
            <person name="Wang J."/>
            <person name="Shi W."/>
            <person name="Du L."/>
            <person name="Sun Y."/>
            <person name="Zhan W."/>
            <person name="Jiang J.F."/>
            <person name="Wang Q."/>
            <person name="Zhang B."/>
            <person name="Ji P."/>
            <person name="Bell-Sakyi L."/>
            <person name="Cui X.M."/>
            <person name="Yuan T.T."/>
            <person name="Jiang B.G."/>
            <person name="Yang W.F."/>
            <person name="Lam T.T."/>
            <person name="Chang Q.C."/>
            <person name="Ding S.J."/>
            <person name="Wang X.J."/>
            <person name="Zhu J.G."/>
            <person name="Ruan X.D."/>
            <person name="Zhao L."/>
            <person name="Wei J.T."/>
            <person name="Ye R.Z."/>
            <person name="Que T.C."/>
            <person name="Du C.H."/>
            <person name="Zhou Y.H."/>
            <person name="Cheng J.X."/>
            <person name="Dai P.F."/>
            <person name="Guo W.B."/>
            <person name="Han X.H."/>
            <person name="Huang E.J."/>
            <person name="Li L.F."/>
            <person name="Wei W."/>
            <person name="Gao Y.C."/>
            <person name="Liu J.Z."/>
            <person name="Shao H.Z."/>
            <person name="Wang X."/>
            <person name="Wang C.C."/>
            <person name="Yang T.C."/>
            <person name="Huo Q.B."/>
            <person name="Li W."/>
            <person name="Chen H.Y."/>
            <person name="Chen S.E."/>
            <person name="Zhou L.G."/>
            <person name="Ni X.B."/>
            <person name="Tian J.H."/>
            <person name="Sheng Y."/>
            <person name="Liu T."/>
            <person name="Pan Y.S."/>
            <person name="Xia L.Y."/>
            <person name="Li J."/>
            <person name="Zhao F."/>
            <person name="Cao W.C."/>
        </authorList>
    </citation>
    <scope>NUCLEOTIDE SEQUENCE [LARGE SCALE GENOMIC DNA]</scope>
    <source>
        <strain evidence="2">HaeL-2018</strain>
    </source>
</reference>
<accession>A0A9J6GZL3</accession>
<dbReference type="EMBL" id="JABSTR010001276">
    <property type="protein sequence ID" value="KAH9383887.1"/>
    <property type="molecule type" value="Genomic_DNA"/>
</dbReference>
<proteinExistence type="predicted"/>
<feature type="compositionally biased region" description="Basic and acidic residues" evidence="1">
    <location>
        <begin position="129"/>
        <end position="147"/>
    </location>
</feature>
<organism evidence="2 3">
    <name type="scientific">Haemaphysalis longicornis</name>
    <name type="common">Bush tick</name>
    <dbReference type="NCBI Taxonomy" id="44386"/>
    <lineage>
        <taxon>Eukaryota</taxon>
        <taxon>Metazoa</taxon>
        <taxon>Ecdysozoa</taxon>
        <taxon>Arthropoda</taxon>
        <taxon>Chelicerata</taxon>
        <taxon>Arachnida</taxon>
        <taxon>Acari</taxon>
        <taxon>Parasitiformes</taxon>
        <taxon>Ixodida</taxon>
        <taxon>Ixodoidea</taxon>
        <taxon>Ixodidae</taxon>
        <taxon>Haemaphysalinae</taxon>
        <taxon>Haemaphysalis</taxon>
    </lineage>
</organism>
<evidence type="ECO:0000313" key="2">
    <source>
        <dbReference type="EMBL" id="KAH9383887.1"/>
    </source>
</evidence>
<dbReference type="Proteomes" id="UP000821853">
    <property type="component" value="Unassembled WGS sequence"/>
</dbReference>
<name>A0A9J6GZL3_HAELO</name>
<evidence type="ECO:0000256" key="1">
    <source>
        <dbReference type="SAM" id="MobiDB-lite"/>
    </source>
</evidence>
<dbReference type="VEuPathDB" id="VectorBase:HLOH_064127"/>
<feature type="region of interest" description="Disordered" evidence="1">
    <location>
        <begin position="44"/>
        <end position="107"/>
    </location>
</feature>
<feature type="region of interest" description="Disordered" evidence="1">
    <location>
        <begin position="129"/>
        <end position="181"/>
    </location>
</feature>
<evidence type="ECO:0000313" key="3">
    <source>
        <dbReference type="Proteomes" id="UP000821853"/>
    </source>
</evidence>
<dbReference type="AlphaFoldDB" id="A0A9J6GZL3"/>
<comment type="caution">
    <text evidence="2">The sequence shown here is derived from an EMBL/GenBank/DDBJ whole genome shotgun (WGS) entry which is preliminary data.</text>
</comment>